<keyword evidence="3 6" id="KW-0812">Transmembrane</keyword>
<gene>
    <name evidence="8" type="ORF">SAMN05192530_10579</name>
</gene>
<evidence type="ECO:0000256" key="1">
    <source>
        <dbReference type="ARBA" id="ARBA00004141"/>
    </source>
</evidence>
<keyword evidence="4 6" id="KW-1133">Transmembrane helix</keyword>
<dbReference type="PANTHER" id="PTHR32322:SF2">
    <property type="entry name" value="EAMA DOMAIN-CONTAINING PROTEIN"/>
    <property type="match status" value="1"/>
</dbReference>
<evidence type="ECO:0000313" key="8">
    <source>
        <dbReference type="EMBL" id="SDO29382.1"/>
    </source>
</evidence>
<dbReference type="InterPro" id="IPR050638">
    <property type="entry name" value="AA-Vitamin_Transporters"/>
</dbReference>
<dbReference type="Pfam" id="PF00892">
    <property type="entry name" value="EamA"/>
    <property type="match status" value="2"/>
</dbReference>
<proteinExistence type="inferred from homology"/>
<dbReference type="GO" id="GO:0016020">
    <property type="term" value="C:membrane"/>
    <property type="evidence" value="ECO:0007669"/>
    <property type="project" value="UniProtKB-SubCell"/>
</dbReference>
<dbReference type="InterPro" id="IPR000620">
    <property type="entry name" value="EamA_dom"/>
</dbReference>
<feature type="transmembrane region" description="Helical" evidence="6">
    <location>
        <begin position="33"/>
        <end position="52"/>
    </location>
</feature>
<feature type="transmembrane region" description="Helical" evidence="6">
    <location>
        <begin position="93"/>
        <end position="112"/>
    </location>
</feature>
<evidence type="ECO:0000256" key="5">
    <source>
        <dbReference type="ARBA" id="ARBA00023136"/>
    </source>
</evidence>
<reference evidence="8 9" key="1">
    <citation type="submission" date="2016-10" db="EMBL/GenBank/DDBJ databases">
        <authorList>
            <person name="de Groot N.N."/>
        </authorList>
    </citation>
    <scope>NUCLEOTIDE SEQUENCE [LARGE SCALE GENOMIC DNA]</scope>
    <source>
        <strain evidence="9">L7-484,KACC 16230,DSM 25025</strain>
    </source>
</reference>
<keyword evidence="5 6" id="KW-0472">Membrane</keyword>
<feature type="transmembrane region" description="Helical" evidence="6">
    <location>
        <begin position="245"/>
        <end position="262"/>
    </location>
</feature>
<feature type="transmembrane region" description="Helical" evidence="6">
    <location>
        <begin position="64"/>
        <end position="87"/>
    </location>
</feature>
<accession>A0A1H0IDC0</accession>
<sequence>MARFLPLAPALFVLLWATGFVGARYAMPHAEPFTFLSMRYALALLVLALLAIGPFRRARPRGRALAHAAFAGSLIHGVYLGGVFYAVRHGLPAGIVALAAGLQPLVTAVLAGPMLGERMSYRHGLGLAVGFLGVALVVSPKLGTGSAVNAGTLLPAGVAVLAIAAGTVWQKRFVRGLDLRIGTAAQYVGALVPTLAVAFLTETMRVDWTGELVFALLWLTLVLSIGAVFLLLLMIERGAVSRVASLMYLVPGVTAVMAYLLFGEALNGVQILGMALAAGGTAAATATVGARSPAAARPLA</sequence>
<feature type="transmembrane region" description="Helical" evidence="6">
    <location>
        <begin position="124"/>
        <end position="142"/>
    </location>
</feature>
<feature type="transmembrane region" description="Helical" evidence="6">
    <location>
        <begin position="148"/>
        <end position="169"/>
    </location>
</feature>
<evidence type="ECO:0000256" key="3">
    <source>
        <dbReference type="ARBA" id="ARBA00022692"/>
    </source>
</evidence>
<dbReference type="OrthoDB" id="9809509at2"/>
<feature type="transmembrane region" description="Helical" evidence="6">
    <location>
        <begin position="181"/>
        <end position="200"/>
    </location>
</feature>
<feature type="transmembrane region" description="Helical" evidence="6">
    <location>
        <begin position="212"/>
        <end position="233"/>
    </location>
</feature>
<dbReference type="InterPro" id="IPR037185">
    <property type="entry name" value="EmrE-like"/>
</dbReference>
<protein>
    <submittedName>
        <fullName evidence="8">Threonine/homoserine efflux transporter RhtA</fullName>
    </submittedName>
</protein>
<evidence type="ECO:0000256" key="4">
    <source>
        <dbReference type="ARBA" id="ARBA00022989"/>
    </source>
</evidence>
<dbReference type="STRING" id="1166073.SAMN05192530_10579"/>
<comment type="similarity">
    <text evidence="2">Belongs to the EamA transporter family.</text>
</comment>
<keyword evidence="9" id="KW-1185">Reference proteome</keyword>
<feature type="transmembrane region" description="Helical" evidence="6">
    <location>
        <begin position="268"/>
        <end position="290"/>
    </location>
</feature>
<dbReference type="EMBL" id="FNIT01000005">
    <property type="protein sequence ID" value="SDO29382.1"/>
    <property type="molecule type" value="Genomic_DNA"/>
</dbReference>
<dbReference type="PANTHER" id="PTHR32322">
    <property type="entry name" value="INNER MEMBRANE TRANSPORTER"/>
    <property type="match status" value="1"/>
</dbReference>
<evidence type="ECO:0000256" key="6">
    <source>
        <dbReference type="SAM" id="Phobius"/>
    </source>
</evidence>
<comment type="subcellular location">
    <subcellularLocation>
        <location evidence="1">Membrane</location>
        <topology evidence="1">Multi-pass membrane protein</topology>
    </subcellularLocation>
</comment>
<feature type="domain" description="EamA" evidence="7">
    <location>
        <begin position="158"/>
        <end position="282"/>
    </location>
</feature>
<feature type="domain" description="EamA" evidence="7">
    <location>
        <begin position="11"/>
        <end position="138"/>
    </location>
</feature>
<evidence type="ECO:0000313" key="9">
    <source>
        <dbReference type="Proteomes" id="UP000198793"/>
    </source>
</evidence>
<evidence type="ECO:0000259" key="7">
    <source>
        <dbReference type="Pfam" id="PF00892"/>
    </source>
</evidence>
<organism evidence="8 9">
    <name type="scientific">Aureimonas jatrophae</name>
    <dbReference type="NCBI Taxonomy" id="1166073"/>
    <lineage>
        <taxon>Bacteria</taxon>
        <taxon>Pseudomonadati</taxon>
        <taxon>Pseudomonadota</taxon>
        <taxon>Alphaproteobacteria</taxon>
        <taxon>Hyphomicrobiales</taxon>
        <taxon>Aurantimonadaceae</taxon>
        <taxon>Aureimonas</taxon>
    </lineage>
</organism>
<dbReference type="Proteomes" id="UP000198793">
    <property type="component" value="Unassembled WGS sequence"/>
</dbReference>
<evidence type="ECO:0000256" key="2">
    <source>
        <dbReference type="ARBA" id="ARBA00007362"/>
    </source>
</evidence>
<dbReference type="AlphaFoldDB" id="A0A1H0IDC0"/>
<name>A0A1H0IDC0_9HYPH</name>
<dbReference type="RefSeq" id="WP_090673533.1">
    <property type="nucleotide sequence ID" value="NZ_FNIT01000005.1"/>
</dbReference>
<dbReference type="SUPFAM" id="SSF103481">
    <property type="entry name" value="Multidrug resistance efflux transporter EmrE"/>
    <property type="match status" value="2"/>
</dbReference>